<dbReference type="PANTHER" id="PTHR43110:SF1">
    <property type="entry name" value="THIOL PEROXIDASE"/>
    <property type="match status" value="1"/>
</dbReference>
<dbReference type="EMBL" id="CASHTH010000370">
    <property type="protein sequence ID" value="CAI7999244.1"/>
    <property type="molecule type" value="Genomic_DNA"/>
</dbReference>
<organism evidence="5 6">
    <name type="scientific">Geodia barretti</name>
    <name type="common">Barrett's horny sponge</name>
    <dbReference type="NCBI Taxonomy" id="519541"/>
    <lineage>
        <taxon>Eukaryota</taxon>
        <taxon>Metazoa</taxon>
        <taxon>Porifera</taxon>
        <taxon>Demospongiae</taxon>
        <taxon>Heteroscleromorpha</taxon>
        <taxon>Tetractinellida</taxon>
        <taxon>Astrophorina</taxon>
        <taxon>Geodiidae</taxon>
        <taxon>Geodia</taxon>
    </lineage>
</organism>
<dbReference type="InterPro" id="IPR050455">
    <property type="entry name" value="Tpx_Peroxidase_subfamily"/>
</dbReference>
<evidence type="ECO:0000256" key="3">
    <source>
        <dbReference type="PIRSR" id="PIRSR000239-1"/>
    </source>
</evidence>
<dbReference type="Proteomes" id="UP001174909">
    <property type="component" value="Unassembled WGS sequence"/>
</dbReference>
<evidence type="ECO:0000259" key="4">
    <source>
        <dbReference type="PROSITE" id="PS51352"/>
    </source>
</evidence>
<dbReference type="SUPFAM" id="SSF52833">
    <property type="entry name" value="Thioredoxin-like"/>
    <property type="match status" value="1"/>
</dbReference>
<evidence type="ECO:0000256" key="1">
    <source>
        <dbReference type="ARBA" id="ARBA00023002"/>
    </source>
</evidence>
<gene>
    <name evidence="5" type="ORF">GBAR_LOCUS2671</name>
</gene>
<dbReference type="PIRSF" id="PIRSF000239">
    <property type="entry name" value="AHPC"/>
    <property type="match status" value="1"/>
</dbReference>
<dbReference type="InterPro" id="IPR024706">
    <property type="entry name" value="Peroxiredoxin_AhpC-typ"/>
</dbReference>
<name>A0AA35R0G7_GEOBA</name>
<sequence length="157" mass="16993">MPAEVGQPAPDFSLYDTDRNVRTLQEFRGKTVVLAFFPGAFTGVCTTEACTLRDSISEFDGMNAQVLGITVDGPFAQKEWSTQNSVNYPFLSDFNRQAVNAYDVALPGLAGMEGYVAANRAVIVVDPQGTVQYRWTAPAPVNEPDYAEVKAAVQSCA</sequence>
<dbReference type="PROSITE" id="PS51352">
    <property type="entry name" value="THIOREDOXIN_2"/>
    <property type="match status" value="1"/>
</dbReference>
<dbReference type="InterPro" id="IPR036249">
    <property type="entry name" value="Thioredoxin-like_sf"/>
</dbReference>
<accession>A0AA35R0G7</accession>
<dbReference type="GO" id="GO:0016491">
    <property type="term" value="F:oxidoreductase activity"/>
    <property type="evidence" value="ECO:0007669"/>
    <property type="project" value="UniProtKB-KW"/>
</dbReference>
<proteinExistence type="predicted"/>
<evidence type="ECO:0000313" key="6">
    <source>
        <dbReference type="Proteomes" id="UP001174909"/>
    </source>
</evidence>
<keyword evidence="1" id="KW-0560">Oxidoreductase</keyword>
<dbReference type="PANTHER" id="PTHR43110">
    <property type="entry name" value="THIOL PEROXIDASE"/>
    <property type="match status" value="1"/>
</dbReference>
<dbReference type="GO" id="GO:0016209">
    <property type="term" value="F:antioxidant activity"/>
    <property type="evidence" value="ECO:0007669"/>
    <property type="project" value="InterPro"/>
</dbReference>
<dbReference type="AlphaFoldDB" id="A0AA35R0G7"/>
<feature type="active site" description="Cysteine sulfenic acid (-SOH) intermediate; for peroxidase activity" evidence="3">
    <location>
        <position position="45"/>
    </location>
</feature>
<protein>
    <submittedName>
        <fullName evidence="5">Alkyl hydroperoxide reductase E</fullName>
    </submittedName>
</protein>
<dbReference type="InterPro" id="IPR000866">
    <property type="entry name" value="AhpC/TSA"/>
</dbReference>
<dbReference type="Pfam" id="PF00578">
    <property type="entry name" value="AhpC-TSA"/>
    <property type="match status" value="1"/>
</dbReference>
<comment type="caution">
    <text evidence="5">The sequence shown here is derived from an EMBL/GenBank/DDBJ whole genome shotgun (WGS) entry which is preliminary data.</text>
</comment>
<dbReference type="Gene3D" id="3.40.30.10">
    <property type="entry name" value="Glutaredoxin"/>
    <property type="match status" value="1"/>
</dbReference>
<reference evidence="5" key="1">
    <citation type="submission" date="2023-03" db="EMBL/GenBank/DDBJ databases">
        <authorList>
            <person name="Steffen K."/>
            <person name="Cardenas P."/>
        </authorList>
    </citation>
    <scope>NUCLEOTIDE SEQUENCE</scope>
</reference>
<keyword evidence="2" id="KW-0676">Redox-active center</keyword>
<evidence type="ECO:0000313" key="5">
    <source>
        <dbReference type="EMBL" id="CAI7999244.1"/>
    </source>
</evidence>
<keyword evidence="6" id="KW-1185">Reference proteome</keyword>
<feature type="domain" description="Thioredoxin" evidence="4">
    <location>
        <begin position="3"/>
        <end position="157"/>
    </location>
</feature>
<evidence type="ECO:0000256" key="2">
    <source>
        <dbReference type="ARBA" id="ARBA00023284"/>
    </source>
</evidence>
<dbReference type="InterPro" id="IPR013766">
    <property type="entry name" value="Thioredoxin_domain"/>
</dbReference>